<accession>A0A8K1FKV0</accession>
<dbReference type="Proteomes" id="UP000794436">
    <property type="component" value="Unassembled WGS sequence"/>
</dbReference>
<evidence type="ECO:0000313" key="3">
    <source>
        <dbReference type="Proteomes" id="UP000794436"/>
    </source>
</evidence>
<dbReference type="AlphaFoldDB" id="A0A8K1FKV0"/>
<evidence type="ECO:0000313" key="2">
    <source>
        <dbReference type="EMBL" id="TMW64574.1"/>
    </source>
</evidence>
<name>A0A8K1FKV0_PYTOL</name>
<feature type="compositionally biased region" description="Low complexity" evidence="1">
    <location>
        <begin position="460"/>
        <end position="471"/>
    </location>
</feature>
<dbReference type="EMBL" id="SPLM01000039">
    <property type="protein sequence ID" value="TMW64574.1"/>
    <property type="molecule type" value="Genomic_DNA"/>
</dbReference>
<protein>
    <submittedName>
        <fullName evidence="2">Uncharacterized protein</fullName>
    </submittedName>
</protein>
<gene>
    <name evidence="2" type="ORF">Poli38472_011454</name>
</gene>
<proteinExistence type="predicted"/>
<feature type="region of interest" description="Disordered" evidence="1">
    <location>
        <begin position="404"/>
        <end position="510"/>
    </location>
</feature>
<keyword evidence="3" id="KW-1185">Reference proteome</keyword>
<comment type="caution">
    <text evidence="2">The sequence shown here is derived from an EMBL/GenBank/DDBJ whole genome shotgun (WGS) entry which is preliminary data.</text>
</comment>
<organism evidence="2 3">
    <name type="scientific">Pythium oligandrum</name>
    <name type="common">Mycoparasitic fungus</name>
    <dbReference type="NCBI Taxonomy" id="41045"/>
    <lineage>
        <taxon>Eukaryota</taxon>
        <taxon>Sar</taxon>
        <taxon>Stramenopiles</taxon>
        <taxon>Oomycota</taxon>
        <taxon>Peronosporomycetes</taxon>
        <taxon>Pythiales</taxon>
        <taxon>Pythiaceae</taxon>
        <taxon>Pythium</taxon>
    </lineage>
</organism>
<reference evidence="2" key="1">
    <citation type="submission" date="2019-03" db="EMBL/GenBank/DDBJ databases">
        <title>Long read genome sequence of the mycoparasitic Pythium oligandrum ATCC 38472 isolated from sugarbeet rhizosphere.</title>
        <authorList>
            <person name="Gaulin E."/>
        </authorList>
    </citation>
    <scope>NUCLEOTIDE SEQUENCE</scope>
    <source>
        <strain evidence="2">ATCC 38472_TT</strain>
    </source>
</reference>
<sequence length="522" mass="56991">MSRDAGTEISTLVLVDDAEFELRVSSGALTFASWGDRDAHLTKRLCISLVSRGDGGSGAIPLVITAPFTTRFRLHETSPTATPLLQLLRENTRLEYDVEFVPPELSEPEYAWDNFQDQLVIQARLSRLTVRLYALRHAKSMDACDSSTLMPRTLPSVRAPALKLFDQIEKATRIESPKSSRTEPPSLPSVLLTTGNSFHPQKNPGMSVLEPMRRPVSPSLVALSRPASRERRTASPRVLEPMVNVPTPSAAVNNQLEAQEVIRRLRARQATMFAVHSVTPSIKNKPQAEDTAPTFPETLRVDGQAQAELDAFNAVVMAAKANVLNERERAKHELDYFKSILPKSACVEVAQPVISKPASVTSVVDPPKASSKPLKPAKLPTLAASSSTTTLVVPATLVHNNNQELSPVKTSRILTKTKKAPPRPEQDVPPSRIKPETSAAAVKSKQPKPLKAEERKIPVKKAMVAKAKTTKSLAPKPRPAVPALDEALDDFDDPDPEIDDAPVMPDDLGGMRALEDEELLLL</sequence>
<evidence type="ECO:0000256" key="1">
    <source>
        <dbReference type="SAM" id="MobiDB-lite"/>
    </source>
</evidence>
<dbReference type="OrthoDB" id="168166at2759"/>
<feature type="compositionally biased region" description="Acidic residues" evidence="1">
    <location>
        <begin position="486"/>
        <end position="500"/>
    </location>
</feature>
<feature type="compositionally biased region" description="Polar residues" evidence="1">
    <location>
        <begin position="404"/>
        <end position="414"/>
    </location>
</feature>